<comment type="caution">
    <text evidence="2">The sequence shown here is derived from an EMBL/GenBank/DDBJ whole genome shotgun (WGS) entry which is preliminary data.</text>
</comment>
<dbReference type="AlphaFoldDB" id="F9S7S4"/>
<name>F9S7S4_9VIBR</name>
<sequence>MKKTLLISGFLISSLGLAAPSYAVNEKDCAIWLCLPQGFPSGCGDAKSAFKDRLKKFKPPLPDFGQCIVKDAPIQGATMTSRETPAARMQDGSFIDGQKCVRYVDSGGQDHQLIWEPKGCVSTWYFTETFMDGQKYGNKYYYQR</sequence>
<proteinExistence type="predicted"/>
<reference evidence="2 3" key="1">
    <citation type="journal article" date="2012" name="Int. J. Syst. Evol. Microbiol.">
        <title>Vibrio caribbeanicus sp. nov., isolated from the marine sponge Scleritoderma cyanea.</title>
        <authorList>
            <person name="Hoffmann M."/>
            <person name="Monday S.R."/>
            <person name="Allard M.W."/>
            <person name="Strain E.A."/>
            <person name="Whittaker P."/>
            <person name="Naum M."/>
            <person name="McCarthy P.J."/>
            <person name="Lopez J.V."/>
            <person name="Fischer M."/>
            <person name="Brown E.W."/>
        </authorList>
    </citation>
    <scope>NUCLEOTIDE SEQUENCE [LARGE SCALE GENOMIC DNA]</scope>
    <source>
        <strain evidence="2 3">ATCC 700023</strain>
    </source>
</reference>
<keyword evidence="1" id="KW-0732">Signal</keyword>
<evidence type="ECO:0000256" key="1">
    <source>
        <dbReference type="SAM" id="SignalP"/>
    </source>
</evidence>
<dbReference type="RefSeq" id="WP_006714532.1">
    <property type="nucleotide sequence ID" value="NZ_AFWF01000303.1"/>
</dbReference>
<accession>F9S7S4</accession>
<gene>
    <name evidence="2" type="ORF">VII00023_20557</name>
</gene>
<organism evidence="2 3">
    <name type="scientific">Vibrio ichthyoenteri ATCC 700023</name>
    <dbReference type="NCBI Taxonomy" id="870968"/>
    <lineage>
        <taxon>Bacteria</taxon>
        <taxon>Pseudomonadati</taxon>
        <taxon>Pseudomonadota</taxon>
        <taxon>Gammaproteobacteria</taxon>
        <taxon>Vibrionales</taxon>
        <taxon>Vibrionaceae</taxon>
        <taxon>Vibrio</taxon>
    </lineage>
</organism>
<evidence type="ECO:0000313" key="3">
    <source>
        <dbReference type="Proteomes" id="UP000004605"/>
    </source>
</evidence>
<dbReference type="EMBL" id="AFWF01000303">
    <property type="protein sequence ID" value="EGU30974.1"/>
    <property type="molecule type" value="Genomic_DNA"/>
</dbReference>
<dbReference type="Proteomes" id="UP000004605">
    <property type="component" value="Unassembled WGS sequence"/>
</dbReference>
<feature type="signal peptide" evidence="1">
    <location>
        <begin position="1"/>
        <end position="18"/>
    </location>
</feature>
<dbReference type="OrthoDB" id="6197542at2"/>
<evidence type="ECO:0000313" key="2">
    <source>
        <dbReference type="EMBL" id="EGU30974.1"/>
    </source>
</evidence>
<keyword evidence="3" id="KW-1185">Reference proteome</keyword>
<feature type="chain" id="PRO_5003387466" evidence="1">
    <location>
        <begin position="19"/>
        <end position="144"/>
    </location>
</feature>
<protein>
    <submittedName>
        <fullName evidence="2">Sex pilus assembly and synthesis protein</fullName>
    </submittedName>
</protein>